<keyword evidence="3" id="KW-1185">Reference proteome</keyword>
<gene>
    <name evidence="2" type="ORF">SAMN04489757_103174</name>
</gene>
<feature type="compositionally biased region" description="Polar residues" evidence="1">
    <location>
        <begin position="1"/>
        <end position="35"/>
    </location>
</feature>
<evidence type="ECO:0000313" key="3">
    <source>
        <dbReference type="Proteomes" id="UP000198806"/>
    </source>
</evidence>
<dbReference type="OrthoDB" id="2034343at2"/>
<accession>A0A1I5CNL9</accession>
<reference evidence="2 3" key="1">
    <citation type="submission" date="2016-10" db="EMBL/GenBank/DDBJ databases">
        <authorList>
            <person name="de Groot N.N."/>
        </authorList>
    </citation>
    <scope>NUCLEOTIDE SEQUENCE [LARGE SCALE GENOMIC DNA]</scope>
    <source>
        <strain evidence="2 3">DSM 1283</strain>
    </source>
</reference>
<dbReference type="Proteomes" id="UP000198806">
    <property type="component" value="Unassembled WGS sequence"/>
</dbReference>
<dbReference type="RefSeq" id="WP_139221470.1">
    <property type="nucleotide sequence ID" value="NZ_BAABFM010000006.1"/>
</dbReference>
<evidence type="ECO:0000313" key="2">
    <source>
        <dbReference type="EMBL" id="SFN88527.1"/>
    </source>
</evidence>
<name>A0A1I5CNL9_9FIRM</name>
<organism evidence="2 3">
    <name type="scientific">Anaerocolumna aminovalerica</name>
    <dbReference type="NCBI Taxonomy" id="1527"/>
    <lineage>
        <taxon>Bacteria</taxon>
        <taxon>Bacillati</taxon>
        <taxon>Bacillota</taxon>
        <taxon>Clostridia</taxon>
        <taxon>Lachnospirales</taxon>
        <taxon>Lachnospiraceae</taxon>
        <taxon>Anaerocolumna</taxon>
    </lineage>
</organism>
<feature type="region of interest" description="Disordered" evidence="1">
    <location>
        <begin position="1"/>
        <end position="48"/>
    </location>
</feature>
<sequence length="455" mass="52184">MRRNYRQNNRSYPRQDNGTVENMENVTNSDINIPSNIEDKPSAEQDKENTLNTAEVDLDDSVTITMNNKENNSVPDITNMDVSEITPETMSETISTVPETIIKTKSEIIPETISEKIAETTSETTLETIPEITANTMSDTTAGAMTEIMPDTTAGAMSDIMPDTTAGAMAEIMPDTTAETITETIRDTIVEEDLELTMKEINEQKEDSLEIRGQEECLTDCDRDIIIIDKERYEILASEQSFVFHPEYFGISPTWTNDLNFQYKCLFELKDHQLYLKSFQVTSDRGYPIINNVKPEVCNLEQGLETVQYVNVNEPLKYSGAIMFANSLVKDYRSPYHKDLNNPLCFSFKFVGELIFEEGKLITSVNHNKAMRRIRKNIDLGLRSLDKKQDIKCIKKFIKVSFIGDYQYQEKKQKRIWKDTTKSRNGKNKEVHIMESGKKRYLGRIKKHIRIFGSK</sequence>
<dbReference type="AlphaFoldDB" id="A0A1I5CNL9"/>
<dbReference type="EMBL" id="FOWD01000003">
    <property type="protein sequence ID" value="SFN88527.1"/>
    <property type="molecule type" value="Genomic_DNA"/>
</dbReference>
<proteinExistence type="predicted"/>
<protein>
    <submittedName>
        <fullName evidence="2">Uncharacterized protein</fullName>
    </submittedName>
</protein>
<evidence type="ECO:0000256" key="1">
    <source>
        <dbReference type="SAM" id="MobiDB-lite"/>
    </source>
</evidence>
<feature type="compositionally biased region" description="Basic and acidic residues" evidence="1">
    <location>
        <begin position="37"/>
        <end position="48"/>
    </location>
</feature>